<feature type="transmembrane region" description="Helical" evidence="6">
    <location>
        <begin position="7"/>
        <end position="31"/>
    </location>
</feature>
<evidence type="ECO:0000256" key="5">
    <source>
        <dbReference type="ARBA" id="ARBA00023136"/>
    </source>
</evidence>
<feature type="transmembrane region" description="Helical" evidence="6">
    <location>
        <begin position="150"/>
        <end position="170"/>
    </location>
</feature>
<dbReference type="InterPro" id="IPR002293">
    <property type="entry name" value="AA/rel_permease1"/>
</dbReference>
<protein>
    <submittedName>
        <fullName evidence="7">Cationic amino acid transporter</fullName>
    </submittedName>
</protein>
<dbReference type="EMBL" id="CP001279">
    <property type="protein sequence ID" value="ACM93183.1"/>
    <property type="molecule type" value="Genomic_DNA"/>
</dbReference>
<keyword evidence="8" id="KW-1185">Reference proteome</keyword>
<feature type="transmembrane region" description="Helical" evidence="6">
    <location>
        <begin position="263"/>
        <end position="284"/>
    </location>
</feature>
<evidence type="ECO:0000256" key="6">
    <source>
        <dbReference type="SAM" id="Phobius"/>
    </source>
</evidence>
<dbReference type="Proteomes" id="UP000000448">
    <property type="component" value="Chromosome"/>
</dbReference>
<dbReference type="Gene3D" id="1.20.1740.10">
    <property type="entry name" value="Amino acid/polyamine transporter I"/>
    <property type="match status" value="1"/>
</dbReference>
<dbReference type="GO" id="GO:0022857">
    <property type="term" value="F:transmembrane transporter activity"/>
    <property type="evidence" value="ECO:0007669"/>
    <property type="project" value="InterPro"/>
</dbReference>
<feature type="transmembrane region" description="Helical" evidence="6">
    <location>
        <begin position="89"/>
        <end position="114"/>
    </location>
</feature>
<sequence length="433" mass="46674">MKRKIGFWEAFSIGVGGMVGGGIFAVLGLTIDLAKGAAPVAFLIAGIIALITSYSYVKLSITYPSEGGSIEYIVQAFGNNLFSSVVNNLLLISYVIMLSLYAYAFGSYASALFFGDEVMWFHKLCASAVIILFVMINLMGAFLTGKAEDLMVFIKVAILLIFVAAGIFSADFHRLSPEYWESMLKIVTGGLIIFLAYEGFELIANTAKDIDNPKRTLPRAFYSAVIFVIFLYVSIAIVTVGNVSFEEAKRAQDYVLAIATEPFFGKAGFVIISAAALLSTASAINATLYGGGRVGYLVAKLGELPSEFAKKVKEGYEGMLILGLMAIIFATSFDIQNISVAGSLGFLLIFGLVNLANFKLRNKTNSNALISILGTVLCFGAAAILVGYNAKNSPESLKSSLLVIVIVILFSFVYYKLGKKMQSILDEDLRKGI</sequence>
<dbReference type="GO" id="GO:0005886">
    <property type="term" value="C:plasma membrane"/>
    <property type="evidence" value="ECO:0007669"/>
    <property type="project" value="UniProtKB-SubCell"/>
</dbReference>
<evidence type="ECO:0000256" key="4">
    <source>
        <dbReference type="ARBA" id="ARBA00022989"/>
    </source>
</evidence>
<dbReference type="AlphaFoldDB" id="B9L6F3"/>
<evidence type="ECO:0000256" key="3">
    <source>
        <dbReference type="ARBA" id="ARBA00022692"/>
    </source>
</evidence>
<dbReference type="eggNOG" id="COG0531">
    <property type="taxonomic scope" value="Bacteria"/>
</dbReference>
<feature type="transmembrane region" description="Helical" evidence="6">
    <location>
        <begin position="396"/>
        <end position="415"/>
    </location>
</feature>
<dbReference type="HOGENOM" id="CLU_007946_15_2_7"/>
<accession>B9L6F3</accession>
<evidence type="ECO:0000256" key="1">
    <source>
        <dbReference type="ARBA" id="ARBA00004651"/>
    </source>
</evidence>
<feature type="transmembrane region" description="Helical" evidence="6">
    <location>
        <begin position="315"/>
        <end position="332"/>
    </location>
</feature>
<dbReference type="KEGG" id="nam:NAMH_1552"/>
<evidence type="ECO:0000256" key="2">
    <source>
        <dbReference type="ARBA" id="ARBA00022475"/>
    </source>
</evidence>
<dbReference type="PANTHER" id="PTHR42770:SF11">
    <property type="entry name" value="INNER MEMBRANE TRANSPORT PROTEIN YBAT"/>
    <property type="match status" value="1"/>
</dbReference>
<keyword evidence="2" id="KW-1003">Cell membrane</keyword>
<dbReference type="PIRSF" id="PIRSF006060">
    <property type="entry name" value="AA_transporter"/>
    <property type="match status" value="1"/>
</dbReference>
<dbReference type="PANTHER" id="PTHR42770">
    <property type="entry name" value="AMINO ACID TRANSPORTER-RELATED"/>
    <property type="match status" value="1"/>
</dbReference>
<dbReference type="RefSeq" id="WP_015902235.1">
    <property type="nucleotide sequence ID" value="NC_012115.1"/>
</dbReference>
<feature type="transmembrane region" description="Helical" evidence="6">
    <location>
        <begin position="368"/>
        <end position="390"/>
    </location>
</feature>
<feature type="transmembrane region" description="Helical" evidence="6">
    <location>
        <begin position="338"/>
        <end position="356"/>
    </location>
</feature>
<feature type="transmembrane region" description="Helical" evidence="6">
    <location>
        <begin position="37"/>
        <end position="57"/>
    </location>
</feature>
<keyword evidence="3 6" id="KW-0812">Transmembrane</keyword>
<evidence type="ECO:0000313" key="8">
    <source>
        <dbReference type="Proteomes" id="UP000000448"/>
    </source>
</evidence>
<comment type="subcellular location">
    <subcellularLocation>
        <location evidence="1">Cell membrane</location>
        <topology evidence="1">Multi-pass membrane protein</topology>
    </subcellularLocation>
</comment>
<organism evidence="7 8">
    <name type="scientific">Nautilia profundicola (strain ATCC BAA-1463 / DSM 18972 / AmH)</name>
    <dbReference type="NCBI Taxonomy" id="598659"/>
    <lineage>
        <taxon>Bacteria</taxon>
        <taxon>Pseudomonadati</taxon>
        <taxon>Campylobacterota</taxon>
        <taxon>Epsilonproteobacteria</taxon>
        <taxon>Nautiliales</taxon>
        <taxon>Nautiliaceae</taxon>
        <taxon>Nautilia</taxon>
    </lineage>
</organism>
<feature type="transmembrane region" description="Helical" evidence="6">
    <location>
        <begin position="221"/>
        <end position="243"/>
    </location>
</feature>
<feature type="transmembrane region" description="Helical" evidence="6">
    <location>
        <begin position="182"/>
        <end position="200"/>
    </location>
</feature>
<reference evidence="7 8" key="1">
    <citation type="journal article" date="2009" name="PLoS Genet.">
        <title>Adaptations to submarine hydrothermal environments exemplified by the genome of Nautilia profundicola.</title>
        <authorList>
            <person name="Campbell B.J."/>
            <person name="Smith J.L."/>
            <person name="Hanson T.E."/>
            <person name="Klotz M.G."/>
            <person name="Stein L.Y."/>
            <person name="Lee C.K."/>
            <person name="Wu D."/>
            <person name="Robinson J.M."/>
            <person name="Khouri H.M."/>
            <person name="Eisen J.A."/>
            <person name="Cary S.C."/>
        </authorList>
    </citation>
    <scope>NUCLEOTIDE SEQUENCE [LARGE SCALE GENOMIC DNA]</scope>
    <source>
        <strain evidence="8">ATCC BAA-1463 / DSM 18972 / AmH</strain>
    </source>
</reference>
<dbReference type="STRING" id="598659.NAMH_1552"/>
<keyword evidence="5 6" id="KW-0472">Membrane</keyword>
<keyword evidence="4 6" id="KW-1133">Transmembrane helix</keyword>
<dbReference type="InterPro" id="IPR050367">
    <property type="entry name" value="APC_superfamily"/>
</dbReference>
<proteinExistence type="predicted"/>
<dbReference type="Pfam" id="PF13520">
    <property type="entry name" value="AA_permease_2"/>
    <property type="match status" value="1"/>
</dbReference>
<feature type="transmembrane region" description="Helical" evidence="6">
    <location>
        <begin position="120"/>
        <end position="143"/>
    </location>
</feature>
<name>B9L6F3_NAUPA</name>
<gene>
    <name evidence="7" type="ordered locus">NAMH_1552</name>
</gene>
<evidence type="ECO:0000313" key="7">
    <source>
        <dbReference type="EMBL" id="ACM93183.1"/>
    </source>
</evidence>